<sequence>MTWCDAEGVPALGSRVSWHGRALQDSCTASLTERDAMSADERTECSSKRSVSVMRARR</sequence>
<reference evidence="3" key="1">
    <citation type="submission" date="2016-06" db="EMBL/GenBank/DDBJ databases">
        <authorList>
            <person name="Varghese N."/>
            <person name="Submissions Spin"/>
        </authorList>
    </citation>
    <scope>NUCLEOTIDE SEQUENCE [LARGE SCALE GENOMIC DNA]</scope>
    <source>
        <strain evidence="3">DSM 44100</strain>
    </source>
</reference>
<gene>
    <name evidence="2" type="ORF">GA0070216_12339</name>
</gene>
<evidence type="ECO:0000313" key="3">
    <source>
        <dbReference type="Proteomes" id="UP000198797"/>
    </source>
</evidence>
<organism evidence="2 3">
    <name type="scientific">Micromonospora matsumotoense</name>
    <dbReference type="NCBI Taxonomy" id="121616"/>
    <lineage>
        <taxon>Bacteria</taxon>
        <taxon>Bacillati</taxon>
        <taxon>Actinomycetota</taxon>
        <taxon>Actinomycetes</taxon>
        <taxon>Micromonosporales</taxon>
        <taxon>Micromonosporaceae</taxon>
        <taxon>Micromonospora</taxon>
    </lineage>
</organism>
<feature type="compositionally biased region" description="Basic and acidic residues" evidence="1">
    <location>
        <begin position="32"/>
        <end position="47"/>
    </location>
</feature>
<proteinExistence type="predicted"/>
<protein>
    <submittedName>
        <fullName evidence="2">Uncharacterized protein</fullName>
    </submittedName>
</protein>
<accession>A0A1C5AR14</accession>
<evidence type="ECO:0000313" key="2">
    <source>
        <dbReference type="EMBL" id="SCF47679.1"/>
    </source>
</evidence>
<name>A0A1C5AR14_9ACTN</name>
<dbReference type="EMBL" id="FMCU01000023">
    <property type="protein sequence ID" value="SCF47679.1"/>
    <property type="molecule type" value="Genomic_DNA"/>
</dbReference>
<dbReference type="AlphaFoldDB" id="A0A1C5AR14"/>
<dbReference type="Proteomes" id="UP000198797">
    <property type="component" value="Unassembled WGS sequence"/>
</dbReference>
<feature type="region of interest" description="Disordered" evidence="1">
    <location>
        <begin position="32"/>
        <end position="58"/>
    </location>
</feature>
<dbReference type="RefSeq" id="WP_176739195.1">
    <property type="nucleotide sequence ID" value="NZ_FMCU01000023.1"/>
</dbReference>
<evidence type="ECO:0000256" key="1">
    <source>
        <dbReference type="SAM" id="MobiDB-lite"/>
    </source>
</evidence>
<keyword evidence="3" id="KW-1185">Reference proteome</keyword>
<dbReference type="STRING" id="121616.GA0070216_12339"/>